<evidence type="ECO:0000256" key="1">
    <source>
        <dbReference type="SAM" id="MobiDB-lite"/>
    </source>
</evidence>
<reference evidence="2" key="1">
    <citation type="submission" date="2018-06" db="EMBL/GenBank/DDBJ databases">
        <authorList>
            <person name="Zhirakovskaya E."/>
        </authorList>
    </citation>
    <scope>NUCLEOTIDE SEQUENCE</scope>
</reference>
<name>A0A3B0RWT0_9ZZZZ</name>
<dbReference type="AlphaFoldDB" id="A0A3B0RWT0"/>
<dbReference type="EMBL" id="UOEK01000079">
    <property type="protein sequence ID" value="VAV95521.1"/>
    <property type="molecule type" value="Genomic_DNA"/>
</dbReference>
<protein>
    <submittedName>
        <fullName evidence="2">Uncharacterized protein</fullName>
    </submittedName>
</protein>
<accession>A0A3B0RWT0</accession>
<organism evidence="2">
    <name type="scientific">hydrothermal vent metagenome</name>
    <dbReference type="NCBI Taxonomy" id="652676"/>
    <lineage>
        <taxon>unclassified sequences</taxon>
        <taxon>metagenomes</taxon>
        <taxon>ecological metagenomes</taxon>
    </lineage>
</organism>
<proteinExistence type="predicted"/>
<feature type="region of interest" description="Disordered" evidence="1">
    <location>
        <begin position="24"/>
        <end position="65"/>
    </location>
</feature>
<sequence>MELSEKEAEMALIRRTTPLLRSKPIATFKDPTNHSEPTLTTNGATLPRAAPTYLPSKTAGRDSVL</sequence>
<evidence type="ECO:0000313" key="2">
    <source>
        <dbReference type="EMBL" id="VAV95521.1"/>
    </source>
</evidence>
<feature type="compositionally biased region" description="Polar residues" evidence="1">
    <location>
        <begin position="34"/>
        <end position="44"/>
    </location>
</feature>
<gene>
    <name evidence="2" type="ORF">MNBD_ACTINO02-2760</name>
</gene>